<protein>
    <submittedName>
        <fullName evidence="1">Uncharacterized protein</fullName>
    </submittedName>
</protein>
<accession>A0ACC4E9Z1</accession>
<evidence type="ECO:0000313" key="1">
    <source>
        <dbReference type="EMBL" id="KAL3965407.1"/>
    </source>
</evidence>
<reference evidence="1" key="1">
    <citation type="submission" date="2024-12" db="EMBL/GenBank/DDBJ databases">
        <title>Comparative genomics and development of molecular markers within Purpureocillium lilacinum and among Purpureocillium species.</title>
        <authorList>
            <person name="Yeh Z.-Y."/>
            <person name="Ni N.-T."/>
            <person name="Lo P.-H."/>
            <person name="Mushyakhwo K."/>
            <person name="Lin C.-F."/>
            <person name="Nai Y.-S."/>
        </authorList>
    </citation>
    <scope>NUCLEOTIDE SEQUENCE</scope>
    <source>
        <strain evidence="1">NCHU-NPUST-175</strain>
    </source>
</reference>
<organism evidence="1 2">
    <name type="scientific">Purpureocillium lilacinum</name>
    <name type="common">Paecilomyces lilacinus</name>
    <dbReference type="NCBI Taxonomy" id="33203"/>
    <lineage>
        <taxon>Eukaryota</taxon>
        <taxon>Fungi</taxon>
        <taxon>Dikarya</taxon>
        <taxon>Ascomycota</taxon>
        <taxon>Pezizomycotina</taxon>
        <taxon>Sordariomycetes</taxon>
        <taxon>Hypocreomycetidae</taxon>
        <taxon>Hypocreales</taxon>
        <taxon>Ophiocordycipitaceae</taxon>
        <taxon>Purpureocillium</taxon>
    </lineage>
</organism>
<dbReference type="Proteomes" id="UP001638806">
    <property type="component" value="Unassembled WGS sequence"/>
</dbReference>
<proteinExistence type="predicted"/>
<sequence>MGCGPGVTPVVVSGVLVCRREEQRRGEHSARQRRKKRTSPAARLHAVRACSVGGAPTAAVELAHQRGKDQDTIAAPAASITSDEWAEGHE</sequence>
<evidence type="ECO:0000313" key="2">
    <source>
        <dbReference type="Proteomes" id="UP001638806"/>
    </source>
</evidence>
<comment type="caution">
    <text evidence="1">The sequence shown here is derived from an EMBL/GenBank/DDBJ whole genome shotgun (WGS) entry which is preliminary data.</text>
</comment>
<keyword evidence="2" id="KW-1185">Reference proteome</keyword>
<gene>
    <name evidence="1" type="ORF">ACCO45_002411</name>
</gene>
<name>A0ACC4E9Z1_PURLI</name>
<dbReference type="EMBL" id="JBGNUJ010000002">
    <property type="protein sequence ID" value="KAL3965407.1"/>
    <property type="molecule type" value="Genomic_DNA"/>
</dbReference>